<accession>A0A6C0IWQ1</accession>
<organism evidence="1">
    <name type="scientific">viral metagenome</name>
    <dbReference type="NCBI Taxonomy" id="1070528"/>
    <lineage>
        <taxon>unclassified sequences</taxon>
        <taxon>metagenomes</taxon>
        <taxon>organismal metagenomes</taxon>
    </lineage>
</organism>
<proteinExistence type="predicted"/>
<dbReference type="AlphaFoldDB" id="A0A6C0IWQ1"/>
<dbReference type="EMBL" id="MN740271">
    <property type="protein sequence ID" value="QHT96960.1"/>
    <property type="molecule type" value="Genomic_DNA"/>
</dbReference>
<reference evidence="1" key="1">
    <citation type="journal article" date="2020" name="Nature">
        <title>Giant virus diversity and host interactions through global metagenomics.</title>
        <authorList>
            <person name="Schulz F."/>
            <person name="Roux S."/>
            <person name="Paez-Espino D."/>
            <person name="Jungbluth S."/>
            <person name="Walsh D.A."/>
            <person name="Denef V.J."/>
            <person name="McMahon K.D."/>
            <person name="Konstantinidis K.T."/>
            <person name="Eloe-Fadrosh E.A."/>
            <person name="Kyrpides N.C."/>
            <person name="Woyke T."/>
        </authorList>
    </citation>
    <scope>NUCLEOTIDE SEQUENCE</scope>
    <source>
        <strain evidence="1">GVMAG-M-3300024510-1</strain>
    </source>
</reference>
<name>A0A6C0IWQ1_9ZZZZ</name>
<protein>
    <submittedName>
        <fullName evidence="1">Uncharacterized protein</fullName>
    </submittedName>
</protein>
<evidence type="ECO:0000313" key="1">
    <source>
        <dbReference type="EMBL" id="QHT96960.1"/>
    </source>
</evidence>
<sequence>MANKSMKTYDPSNAGFTAQYGASIHNEAFHVTKNGLVSPVISPLKGENDELRRQYNAVKLALGHLNSNVPPTQYDHMRLQAENAEIRSKLKAAKSVLDL</sequence>